<accession>A0ABR4JQZ3</accession>
<evidence type="ECO:0000256" key="2">
    <source>
        <dbReference type="ARBA" id="ARBA00022857"/>
    </source>
</evidence>
<dbReference type="InterPro" id="IPR020904">
    <property type="entry name" value="Sc_DH/Rdtase_CS"/>
</dbReference>
<evidence type="ECO:0000313" key="4">
    <source>
        <dbReference type="EMBL" id="KAL2842024.1"/>
    </source>
</evidence>
<keyword evidence="3" id="KW-0560">Oxidoreductase</keyword>
<comment type="similarity">
    <text evidence="1">Belongs to the short-chain dehydrogenases/reductases (SDR) family.</text>
</comment>
<dbReference type="SUPFAM" id="SSF51735">
    <property type="entry name" value="NAD(P)-binding Rossmann-fold domains"/>
    <property type="match status" value="1"/>
</dbReference>
<name>A0ABR4JQZ3_9EURO</name>
<dbReference type="PANTHER" id="PTHR43180:SF66">
    <property type="entry name" value="SHORT-CHAIN DEHYDROGENASE_REDUCTASE FAMILY PROTEIN"/>
    <property type="match status" value="1"/>
</dbReference>
<dbReference type="PRINTS" id="PR00080">
    <property type="entry name" value="SDRFAMILY"/>
</dbReference>
<evidence type="ECO:0000256" key="1">
    <source>
        <dbReference type="ARBA" id="ARBA00006484"/>
    </source>
</evidence>
<dbReference type="Proteomes" id="UP001610446">
    <property type="component" value="Unassembled WGS sequence"/>
</dbReference>
<dbReference type="PRINTS" id="PR00081">
    <property type="entry name" value="GDHRDH"/>
</dbReference>
<dbReference type="Pfam" id="PF13561">
    <property type="entry name" value="adh_short_C2"/>
    <property type="match status" value="1"/>
</dbReference>
<dbReference type="InterPro" id="IPR002347">
    <property type="entry name" value="SDR_fam"/>
</dbReference>
<dbReference type="Gene3D" id="3.40.50.720">
    <property type="entry name" value="NAD(P)-binding Rossmann-like Domain"/>
    <property type="match status" value="1"/>
</dbReference>
<protein>
    <recommendedName>
        <fullName evidence="6">Short chain type dehydrogenase</fullName>
    </recommendedName>
</protein>
<comment type="caution">
    <text evidence="4">The sequence shown here is derived from an EMBL/GenBank/DDBJ whole genome shotgun (WGS) entry which is preliminary data.</text>
</comment>
<keyword evidence="2" id="KW-0521">NADP</keyword>
<sequence length="261" mass="27340">MTRLQGKIAIVTGSSGGIGRAISLKLAGEGAVVICGDIADTAKGDTVSTHEAVTQQGGTAEFVKLNVTDAAQVENIVKHAVSRFGRLDIMINNAGVATEASNPKPIWDFDPTVWDRDIAINSTGVFLGCKYASAQMITQEPLASGDRGWILNLASVMGLHGAPGITAYVASKHAVMGVTKSAALDCARFRVHVNALCPGYTDTAFIADLSPEQRAVVERMHPFRGLGKPEDIANAALFLVSEENTWISGTGLAVDGGYTAI</sequence>
<dbReference type="PROSITE" id="PS00061">
    <property type="entry name" value="ADH_SHORT"/>
    <property type="match status" value="1"/>
</dbReference>
<dbReference type="EMBL" id="JBFXLU010000103">
    <property type="protein sequence ID" value="KAL2842024.1"/>
    <property type="molecule type" value="Genomic_DNA"/>
</dbReference>
<dbReference type="CDD" id="cd05233">
    <property type="entry name" value="SDR_c"/>
    <property type="match status" value="1"/>
</dbReference>
<dbReference type="InterPro" id="IPR036291">
    <property type="entry name" value="NAD(P)-bd_dom_sf"/>
</dbReference>
<proteinExistence type="inferred from homology"/>
<keyword evidence="5" id="KW-1185">Reference proteome</keyword>
<dbReference type="NCBIfam" id="NF005559">
    <property type="entry name" value="PRK07231.1"/>
    <property type="match status" value="1"/>
</dbReference>
<evidence type="ECO:0000256" key="3">
    <source>
        <dbReference type="ARBA" id="ARBA00023002"/>
    </source>
</evidence>
<organism evidence="4 5">
    <name type="scientific">Aspergillus pseudoustus</name>
    <dbReference type="NCBI Taxonomy" id="1810923"/>
    <lineage>
        <taxon>Eukaryota</taxon>
        <taxon>Fungi</taxon>
        <taxon>Dikarya</taxon>
        <taxon>Ascomycota</taxon>
        <taxon>Pezizomycotina</taxon>
        <taxon>Eurotiomycetes</taxon>
        <taxon>Eurotiomycetidae</taxon>
        <taxon>Eurotiales</taxon>
        <taxon>Aspergillaceae</taxon>
        <taxon>Aspergillus</taxon>
        <taxon>Aspergillus subgen. Nidulantes</taxon>
    </lineage>
</organism>
<evidence type="ECO:0008006" key="6">
    <source>
        <dbReference type="Google" id="ProtNLM"/>
    </source>
</evidence>
<reference evidence="4 5" key="1">
    <citation type="submission" date="2024-07" db="EMBL/GenBank/DDBJ databases">
        <title>Section-level genome sequencing and comparative genomics of Aspergillus sections Usti and Cavernicolus.</title>
        <authorList>
            <consortium name="Lawrence Berkeley National Laboratory"/>
            <person name="Nybo J.L."/>
            <person name="Vesth T.C."/>
            <person name="Theobald S."/>
            <person name="Frisvad J.C."/>
            <person name="Larsen T.O."/>
            <person name="Kjaerboelling I."/>
            <person name="Rothschild-Mancinelli K."/>
            <person name="Lyhne E.K."/>
            <person name="Kogle M.E."/>
            <person name="Barry K."/>
            <person name="Clum A."/>
            <person name="Na H."/>
            <person name="Ledsgaard L."/>
            <person name="Lin J."/>
            <person name="Lipzen A."/>
            <person name="Kuo A."/>
            <person name="Riley R."/>
            <person name="Mondo S."/>
            <person name="Labutti K."/>
            <person name="Haridas S."/>
            <person name="Pangalinan J."/>
            <person name="Salamov A.A."/>
            <person name="Simmons B.A."/>
            <person name="Magnuson J.K."/>
            <person name="Chen J."/>
            <person name="Drula E."/>
            <person name="Henrissat B."/>
            <person name="Wiebenga A."/>
            <person name="Lubbers R.J."/>
            <person name="Gomes A.C."/>
            <person name="Makela M.R."/>
            <person name="Stajich J."/>
            <person name="Grigoriev I.V."/>
            <person name="Mortensen U.H."/>
            <person name="De Vries R.P."/>
            <person name="Baker S.E."/>
            <person name="Andersen M.R."/>
        </authorList>
    </citation>
    <scope>NUCLEOTIDE SEQUENCE [LARGE SCALE GENOMIC DNA]</scope>
    <source>
        <strain evidence="4 5">CBS 123904</strain>
    </source>
</reference>
<gene>
    <name evidence="4" type="ORF">BJY01DRAFT_236147</name>
</gene>
<evidence type="ECO:0000313" key="5">
    <source>
        <dbReference type="Proteomes" id="UP001610446"/>
    </source>
</evidence>
<dbReference type="PANTHER" id="PTHR43180">
    <property type="entry name" value="3-OXOACYL-(ACYL-CARRIER-PROTEIN) REDUCTASE (AFU_ORTHOLOGUE AFUA_6G11210)"/>
    <property type="match status" value="1"/>
</dbReference>